<dbReference type="InterPro" id="IPR001240">
    <property type="entry name" value="PRAI_dom"/>
</dbReference>
<organism evidence="10 11">
    <name type="scientific">Anaerocolumna cellulosilytica</name>
    <dbReference type="NCBI Taxonomy" id="433286"/>
    <lineage>
        <taxon>Bacteria</taxon>
        <taxon>Bacillati</taxon>
        <taxon>Bacillota</taxon>
        <taxon>Clostridia</taxon>
        <taxon>Lachnospirales</taxon>
        <taxon>Lachnospiraceae</taxon>
        <taxon>Anaerocolumna</taxon>
    </lineage>
</organism>
<evidence type="ECO:0000256" key="2">
    <source>
        <dbReference type="ARBA" id="ARBA00004664"/>
    </source>
</evidence>
<dbReference type="PANTHER" id="PTHR42894">
    <property type="entry name" value="N-(5'-PHOSPHORIBOSYL)ANTHRANILATE ISOMERASE"/>
    <property type="match status" value="1"/>
</dbReference>
<dbReference type="HAMAP" id="MF_00135">
    <property type="entry name" value="PRAI"/>
    <property type="match status" value="1"/>
</dbReference>
<dbReference type="InterPro" id="IPR013785">
    <property type="entry name" value="Aldolase_TIM"/>
</dbReference>
<evidence type="ECO:0000256" key="4">
    <source>
        <dbReference type="ARBA" id="ARBA00022272"/>
    </source>
</evidence>
<keyword evidence="8 9" id="KW-0413">Isomerase</keyword>
<evidence type="ECO:0000256" key="3">
    <source>
        <dbReference type="ARBA" id="ARBA00012572"/>
    </source>
</evidence>
<keyword evidence="5 9" id="KW-0028">Amino-acid biosynthesis</keyword>
<dbReference type="EMBL" id="AP023367">
    <property type="protein sequence ID" value="BCJ94630.1"/>
    <property type="molecule type" value="Genomic_DNA"/>
</dbReference>
<dbReference type="PANTHER" id="PTHR42894:SF1">
    <property type="entry name" value="N-(5'-PHOSPHORIBOSYL)ANTHRANILATE ISOMERASE"/>
    <property type="match status" value="1"/>
</dbReference>
<dbReference type="EC" id="5.3.1.24" evidence="3 9"/>
<dbReference type="UniPathway" id="UPA00035">
    <property type="reaction ID" value="UER00042"/>
</dbReference>
<dbReference type="Pfam" id="PF00697">
    <property type="entry name" value="PRAI"/>
    <property type="match status" value="1"/>
</dbReference>
<name>A0A6S6R5D8_9FIRM</name>
<keyword evidence="7 9" id="KW-0057">Aromatic amino acid biosynthesis</keyword>
<comment type="similarity">
    <text evidence="9">Belongs to the TrpF family.</text>
</comment>
<accession>A0A6S6R5D8</accession>
<evidence type="ECO:0000256" key="7">
    <source>
        <dbReference type="ARBA" id="ARBA00023141"/>
    </source>
</evidence>
<keyword evidence="11" id="KW-1185">Reference proteome</keyword>
<evidence type="ECO:0000256" key="5">
    <source>
        <dbReference type="ARBA" id="ARBA00022605"/>
    </source>
</evidence>
<comment type="catalytic activity">
    <reaction evidence="1 9">
        <text>N-(5-phospho-beta-D-ribosyl)anthranilate = 1-(2-carboxyphenylamino)-1-deoxy-D-ribulose 5-phosphate</text>
        <dbReference type="Rhea" id="RHEA:21540"/>
        <dbReference type="ChEBI" id="CHEBI:18277"/>
        <dbReference type="ChEBI" id="CHEBI:58613"/>
        <dbReference type="EC" id="5.3.1.24"/>
    </reaction>
</comment>
<reference evidence="10 11" key="1">
    <citation type="journal article" date="2016" name="Int. J. Syst. Evol. Microbiol.">
        <title>Descriptions of Anaerotaenia torta gen. nov., sp. nov. and Anaerocolumna cellulosilytica gen. nov., sp. nov. isolated from a methanogenic reactor of cattle waste.</title>
        <authorList>
            <person name="Uek A."/>
            <person name="Ohtaki Y."/>
            <person name="Kaku N."/>
            <person name="Ueki K."/>
        </authorList>
    </citation>
    <scope>NUCLEOTIDE SEQUENCE [LARGE SCALE GENOMIC DNA]</scope>
    <source>
        <strain evidence="10 11">SN021</strain>
    </source>
</reference>
<evidence type="ECO:0000256" key="8">
    <source>
        <dbReference type="ARBA" id="ARBA00023235"/>
    </source>
</evidence>
<protein>
    <recommendedName>
        <fullName evidence="4 9">N-(5'-phosphoribosyl)anthranilate isomerase</fullName>
        <shortName evidence="9">PRAI</shortName>
        <ecNumber evidence="3 9">5.3.1.24</ecNumber>
    </recommendedName>
</protein>
<evidence type="ECO:0000256" key="1">
    <source>
        <dbReference type="ARBA" id="ARBA00001164"/>
    </source>
</evidence>
<gene>
    <name evidence="9 10" type="primary">trpF</name>
    <name evidence="10" type="ORF">acsn021_21990</name>
</gene>
<dbReference type="KEGG" id="acel:acsn021_21990"/>
<evidence type="ECO:0000313" key="10">
    <source>
        <dbReference type="EMBL" id="BCJ94630.1"/>
    </source>
</evidence>
<dbReference type="SUPFAM" id="SSF51366">
    <property type="entry name" value="Ribulose-phoshate binding barrel"/>
    <property type="match status" value="1"/>
</dbReference>
<comment type="pathway">
    <text evidence="2 9">Amino-acid biosynthesis; L-tryptophan biosynthesis; L-tryptophan from chorismate: step 3/5.</text>
</comment>
<evidence type="ECO:0000313" key="11">
    <source>
        <dbReference type="Proteomes" id="UP000515561"/>
    </source>
</evidence>
<dbReference type="InterPro" id="IPR044643">
    <property type="entry name" value="TrpF_fam"/>
</dbReference>
<dbReference type="Gene3D" id="3.20.20.70">
    <property type="entry name" value="Aldolase class I"/>
    <property type="match status" value="1"/>
</dbReference>
<dbReference type="AlphaFoldDB" id="A0A6S6R5D8"/>
<sequence length="203" mass="22890">MTKIKICGLKTLKDIQAVNKYMPDYIGFVFAESKRKIDLATARLLRKNLSSDIRSVGVFVNAPIAFIQELYKENIIDMIQLHGDEDLTYIHELNETLNAPVIKAIRVQSQKQLLSVKNFPSAYLLLDTYHKNQYGGSGISFNRSLIPKDYRAFFLAGGLNAENIKEAISDCRPYCIDISSGVETEGAKDEEKIREVIKIVKGL</sequence>
<dbReference type="RefSeq" id="WP_184089591.1">
    <property type="nucleotide sequence ID" value="NZ_AP023367.1"/>
</dbReference>
<dbReference type="CDD" id="cd00405">
    <property type="entry name" value="PRAI"/>
    <property type="match status" value="1"/>
</dbReference>
<evidence type="ECO:0000256" key="6">
    <source>
        <dbReference type="ARBA" id="ARBA00022822"/>
    </source>
</evidence>
<dbReference type="GO" id="GO:0004640">
    <property type="term" value="F:phosphoribosylanthranilate isomerase activity"/>
    <property type="evidence" value="ECO:0007669"/>
    <property type="project" value="UniProtKB-UniRule"/>
</dbReference>
<keyword evidence="6 9" id="KW-0822">Tryptophan biosynthesis</keyword>
<evidence type="ECO:0000256" key="9">
    <source>
        <dbReference type="HAMAP-Rule" id="MF_00135"/>
    </source>
</evidence>
<dbReference type="Proteomes" id="UP000515561">
    <property type="component" value="Chromosome"/>
</dbReference>
<dbReference type="GO" id="GO:0000162">
    <property type="term" value="P:L-tryptophan biosynthetic process"/>
    <property type="evidence" value="ECO:0007669"/>
    <property type="project" value="UniProtKB-UniRule"/>
</dbReference>
<dbReference type="InterPro" id="IPR011060">
    <property type="entry name" value="RibuloseP-bd_barrel"/>
</dbReference>
<proteinExistence type="inferred from homology"/>